<reference evidence="1 2" key="1">
    <citation type="submission" date="2017-05" db="EMBL/GenBank/DDBJ databases">
        <title>Vagococcus spp. assemblies.</title>
        <authorList>
            <person name="Gulvik C.A."/>
        </authorList>
    </citation>
    <scope>NUCLEOTIDE SEQUENCE [LARGE SCALE GENOMIC DNA]</scope>
    <source>
        <strain evidence="1 2">NCFB 2497</strain>
    </source>
</reference>
<sequence length="150" mass="17651">MTISIDFIKSQQAFQELTKLTPEIQNEEYEGYTFNIGETAYRSRLAKLTPKKKGYFVAFWEKDDTIQNQAYSFKNSPDYLIIVVLDDTKKGLFIFPKEVLHQQKILKTDTQKGKMAIRVYPNWETDLNPTATKTQKWQQVYFTDLSTHHL</sequence>
<dbReference type="Pfam" id="PF08877">
    <property type="entry name" value="MepB-like"/>
    <property type="match status" value="1"/>
</dbReference>
<accession>A0A430A9Y9</accession>
<evidence type="ECO:0000313" key="1">
    <source>
        <dbReference type="EMBL" id="RSU03908.1"/>
    </source>
</evidence>
<dbReference type="EMBL" id="NGJX01000003">
    <property type="protein sequence ID" value="RSU03908.1"/>
    <property type="molecule type" value="Genomic_DNA"/>
</dbReference>
<dbReference type="Proteomes" id="UP000288197">
    <property type="component" value="Unassembled WGS sequence"/>
</dbReference>
<dbReference type="InterPro" id="IPR038231">
    <property type="entry name" value="MepB-like_sf"/>
</dbReference>
<gene>
    <name evidence="1" type="ORF">CBF32_04345</name>
</gene>
<evidence type="ECO:0008006" key="3">
    <source>
        <dbReference type="Google" id="ProtNLM"/>
    </source>
</evidence>
<proteinExistence type="predicted"/>
<keyword evidence="2" id="KW-1185">Reference proteome</keyword>
<comment type="caution">
    <text evidence="1">The sequence shown here is derived from an EMBL/GenBank/DDBJ whole genome shotgun (WGS) entry which is preliminary data.</text>
</comment>
<dbReference type="PIRSF" id="PIRSF032285">
    <property type="entry name" value="UCP032285"/>
    <property type="match status" value="1"/>
</dbReference>
<dbReference type="InterPro" id="IPR011235">
    <property type="entry name" value="MepB-like"/>
</dbReference>
<protein>
    <recommendedName>
        <fullName evidence="3">MepB protein</fullName>
    </recommendedName>
</protein>
<name>A0A430A9Y9_9ENTE</name>
<dbReference type="Gene3D" id="3.40.1350.140">
    <property type="entry name" value="MepB-like"/>
    <property type="match status" value="1"/>
</dbReference>
<evidence type="ECO:0000313" key="2">
    <source>
        <dbReference type="Proteomes" id="UP000288197"/>
    </source>
</evidence>
<organism evidence="1 2">
    <name type="scientific">Vagococcus fluvialis</name>
    <dbReference type="NCBI Taxonomy" id="2738"/>
    <lineage>
        <taxon>Bacteria</taxon>
        <taxon>Bacillati</taxon>
        <taxon>Bacillota</taxon>
        <taxon>Bacilli</taxon>
        <taxon>Lactobacillales</taxon>
        <taxon>Enterococcaceae</taxon>
        <taxon>Vagococcus</taxon>
    </lineage>
</organism>
<dbReference type="AlphaFoldDB" id="A0A430A9Y9"/>
<dbReference type="OrthoDB" id="4954833at2"/>